<dbReference type="SUPFAM" id="SSF49313">
    <property type="entry name" value="Cadherin-like"/>
    <property type="match status" value="1"/>
</dbReference>
<dbReference type="GO" id="GO:0005886">
    <property type="term" value="C:plasma membrane"/>
    <property type="evidence" value="ECO:0007669"/>
    <property type="project" value="TreeGrafter"/>
</dbReference>
<evidence type="ECO:0000313" key="9">
    <source>
        <dbReference type="Proteomes" id="UP000681720"/>
    </source>
</evidence>
<evidence type="ECO:0000313" key="8">
    <source>
        <dbReference type="EMBL" id="CAF4886598.1"/>
    </source>
</evidence>
<proteinExistence type="predicted"/>
<dbReference type="EMBL" id="CAJOBJ010172036">
    <property type="protein sequence ID" value="CAF4886598.1"/>
    <property type="molecule type" value="Genomic_DNA"/>
</dbReference>
<evidence type="ECO:0000256" key="4">
    <source>
        <dbReference type="ARBA" id="ARBA00023180"/>
    </source>
</evidence>
<accession>A0A8S3C413</accession>
<dbReference type="CDD" id="cd11304">
    <property type="entry name" value="Cadherin_repeat"/>
    <property type="match status" value="1"/>
</dbReference>
<evidence type="ECO:0000256" key="1">
    <source>
        <dbReference type="ARBA" id="ARBA00004167"/>
    </source>
</evidence>
<dbReference type="GO" id="GO:0005509">
    <property type="term" value="F:calcium ion binding"/>
    <property type="evidence" value="ECO:0007669"/>
    <property type="project" value="UniProtKB-UniRule"/>
</dbReference>
<dbReference type="SMART" id="SM00112">
    <property type="entry name" value="CA"/>
    <property type="match status" value="1"/>
</dbReference>
<feature type="non-terminal residue" evidence="8">
    <location>
        <position position="80"/>
    </location>
</feature>
<gene>
    <name evidence="7" type="ORF">BYL167_LOCUS45035</name>
    <name evidence="8" type="ORF">GIL414_LOCUS51120</name>
</gene>
<dbReference type="PANTHER" id="PTHR24028">
    <property type="entry name" value="CADHERIN-87A"/>
    <property type="match status" value="1"/>
</dbReference>
<reference evidence="8" key="1">
    <citation type="submission" date="2021-02" db="EMBL/GenBank/DDBJ databases">
        <authorList>
            <person name="Nowell W R."/>
        </authorList>
    </citation>
    <scope>NUCLEOTIDE SEQUENCE</scope>
</reference>
<keyword evidence="2" id="KW-0812">Transmembrane</keyword>
<dbReference type="InterPro" id="IPR002126">
    <property type="entry name" value="Cadherin-like_dom"/>
</dbReference>
<dbReference type="PRINTS" id="PR00205">
    <property type="entry name" value="CADHERIN"/>
</dbReference>
<evidence type="ECO:0000256" key="2">
    <source>
        <dbReference type="ARBA" id="ARBA00022692"/>
    </source>
</evidence>
<comment type="caution">
    <text evidence="8">The sequence shown here is derived from an EMBL/GenBank/DDBJ whole genome shotgun (WGS) entry which is preliminary data.</text>
</comment>
<dbReference type="PANTHER" id="PTHR24028:SF146">
    <property type="entry name" value="CADHERIN 96CB, ISOFORM D-RELATED"/>
    <property type="match status" value="1"/>
</dbReference>
<dbReference type="GO" id="GO:0007156">
    <property type="term" value="P:homophilic cell adhesion via plasma membrane adhesion molecules"/>
    <property type="evidence" value="ECO:0007669"/>
    <property type="project" value="InterPro"/>
</dbReference>
<evidence type="ECO:0000256" key="5">
    <source>
        <dbReference type="PROSITE-ProRule" id="PRU00043"/>
    </source>
</evidence>
<evidence type="ECO:0000259" key="6">
    <source>
        <dbReference type="PROSITE" id="PS50268"/>
    </source>
</evidence>
<dbReference type="EMBL" id="CAJOBH010123793">
    <property type="protein sequence ID" value="CAF4724926.1"/>
    <property type="molecule type" value="Genomic_DNA"/>
</dbReference>
<dbReference type="Proteomes" id="UP000681967">
    <property type="component" value="Unassembled WGS sequence"/>
</dbReference>
<dbReference type="PROSITE" id="PS50268">
    <property type="entry name" value="CADHERIN_2"/>
    <property type="match status" value="1"/>
</dbReference>
<comment type="subcellular location">
    <subcellularLocation>
        <location evidence="1">Membrane</location>
        <topology evidence="1">Single-pass membrane protein</topology>
    </subcellularLocation>
</comment>
<dbReference type="InterPro" id="IPR050174">
    <property type="entry name" value="Protocadherin/Cadherin-CA"/>
</dbReference>
<name>A0A8S3C413_9BILA</name>
<dbReference type="Proteomes" id="UP000681720">
    <property type="component" value="Unassembled WGS sequence"/>
</dbReference>
<evidence type="ECO:0000313" key="7">
    <source>
        <dbReference type="EMBL" id="CAF4724926.1"/>
    </source>
</evidence>
<evidence type="ECO:0000256" key="3">
    <source>
        <dbReference type="ARBA" id="ARBA00022989"/>
    </source>
</evidence>
<keyword evidence="4" id="KW-0325">Glycoprotein</keyword>
<protein>
    <recommendedName>
        <fullName evidence="6">Cadherin domain-containing protein</fullName>
    </recommendedName>
</protein>
<feature type="domain" description="Cadherin" evidence="6">
    <location>
        <begin position="8"/>
        <end position="76"/>
    </location>
</feature>
<dbReference type="Pfam" id="PF00028">
    <property type="entry name" value="Cadherin"/>
    <property type="match status" value="1"/>
</dbReference>
<keyword evidence="5" id="KW-0106">Calcium</keyword>
<dbReference type="AlphaFoldDB" id="A0A8S3C413"/>
<keyword evidence="3" id="KW-1133">Transmembrane helix</keyword>
<dbReference type="Gene3D" id="2.60.40.60">
    <property type="entry name" value="Cadherins"/>
    <property type="match status" value="1"/>
</dbReference>
<organism evidence="8 9">
    <name type="scientific">Rotaria magnacalcarata</name>
    <dbReference type="NCBI Taxonomy" id="392030"/>
    <lineage>
        <taxon>Eukaryota</taxon>
        <taxon>Metazoa</taxon>
        <taxon>Spiralia</taxon>
        <taxon>Gnathifera</taxon>
        <taxon>Rotifera</taxon>
        <taxon>Eurotatoria</taxon>
        <taxon>Bdelloidea</taxon>
        <taxon>Philodinida</taxon>
        <taxon>Philodinidae</taxon>
        <taxon>Rotaria</taxon>
    </lineage>
</organism>
<keyword evidence="3" id="KW-0472">Membrane</keyword>
<dbReference type="InterPro" id="IPR015919">
    <property type="entry name" value="Cadherin-like_sf"/>
</dbReference>
<sequence>TSSSALTIEYELHGDTYRIFHLNSSTGELSLLNTLDYETITIHKLTIEARSSSTITPCYSEIIIHVVNINDNLPEINLIF</sequence>
<feature type="non-terminal residue" evidence="8">
    <location>
        <position position="1"/>
    </location>
</feature>